<evidence type="ECO:0000256" key="4">
    <source>
        <dbReference type="ARBA" id="ARBA00023136"/>
    </source>
</evidence>
<dbReference type="InterPro" id="IPR004776">
    <property type="entry name" value="Mem_transp_PIN-like"/>
</dbReference>
<dbReference type="AlphaFoldDB" id="A0A166FLE9"/>
<dbReference type="Pfam" id="PF03547">
    <property type="entry name" value="Mem_trans"/>
    <property type="match status" value="1"/>
</dbReference>
<keyword evidence="4 6" id="KW-0472">Membrane</keyword>
<feature type="transmembrane region" description="Helical" evidence="6">
    <location>
        <begin position="77"/>
        <end position="101"/>
    </location>
</feature>
<evidence type="ECO:0000256" key="1">
    <source>
        <dbReference type="ARBA" id="ARBA00004141"/>
    </source>
</evidence>
<feature type="transmembrane region" description="Helical" evidence="6">
    <location>
        <begin position="345"/>
        <end position="364"/>
    </location>
</feature>
<dbReference type="STRING" id="436010.A0A166FLE9"/>
<keyword evidence="3 6" id="KW-1133">Transmembrane helix</keyword>
<feature type="transmembrane region" description="Helical" evidence="6">
    <location>
        <begin position="442"/>
        <end position="464"/>
    </location>
</feature>
<dbReference type="GO" id="GO:0016020">
    <property type="term" value="C:membrane"/>
    <property type="evidence" value="ECO:0007669"/>
    <property type="project" value="UniProtKB-SubCell"/>
</dbReference>
<evidence type="ECO:0000313" key="7">
    <source>
        <dbReference type="EMBL" id="KZP16933.1"/>
    </source>
</evidence>
<dbReference type="GO" id="GO:0005783">
    <property type="term" value="C:endoplasmic reticulum"/>
    <property type="evidence" value="ECO:0007669"/>
    <property type="project" value="TreeGrafter"/>
</dbReference>
<feature type="transmembrane region" description="Helical" evidence="6">
    <location>
        <begin position="12"/>
        <end position="34"/>
    </location>
</feature>
<dbReference type="EMBL" id="KV417588">
    <property type="protein sequence ID" value="KZP16933.1"/>
    <property type="molecule type" value="Genomic_DNA"/>
</dbReference>
<feature type="transmembrane region" description="Helical" evidence="6">
    <location>
        <begin position="516"/>
        <end position="538"/>
    </location>
</feature>
<dbReference type="PANTHER" id="PTHR31794">
    <property type="entry name" value="AUXIN EFFLUX TRANSPORTER FAMILY PROTEIN (EUROFUNG)"/>
    <property type="match status" value="1"/>
</dbReference>
<dbReference type="OrthoDB" id="2499604at2759"/>
<feature type="region of interest" description="Disordered" evidence="5">
    <location>
        <begin position="204"/>
        <end position="318"/>
    </location>
</feature>
<name>A0A166FLE9_9AGAM</name>
<keyword evidence="8" id="KW-1185">Reference proteome</keyword>
<evidence type="ECO:0008006" key="9">
    <source>
        <dbReference type="Google" id="ProtNLM"/>
    </source>
</evidence>
<dbReference type="Proteomes" id="UP000076532">
    <property type="component" value="Unassembled WGS sequence"/>
</dbReference>
<evidence type="ECO:0000256" key="3">
    <source>
        <dbReference type="ARBA" id="ARBA00022989"/>
    </source>
</evidence>
<feature type="transmembrane region" description="Helical" evidence="6">
    <location>
        <begin position="476"/>
        <end position="495"/>
    </location>
</feature>
<feature type="transmembrane region" description="Helical" evidence="6">
    <location>
        <begin position="376"/>
        <end position="395"/>
    </location>
</feature>
<protein>
    <recommendedName>
        <fullName evidence="9">Auxin efflux carrier</fullName>
    </recommendedName>
</protein>
<feature type="compositionally biased region" description="Low complexity" evidence="5">
    <location>
        <begin position="269"/>
        <end position="282"/>
    </location>
</feature>
<dbReference type="PANTHER" id="PTHR31794:SF2">
    <property type="entry name" value="AUXIN EFFLUX TRANSPORTER FAMILY PROTEIN (EUROFUNG)"/>
    <property type="match status" value="1"/>
</dbReference>
<evidence type="ECO:0000256" key="2">
    <source>
        <dbReference type="ARBA" id="ARBA00022692"/>
    </source>
</evidence>
<evidence type="ECO:0000256" key="5">
    <source>
        <dbReference type="SAM" id="MobiDB-lite"/>
    </source>
</evidence>
<sequence length="540" mass="59849">MLVKTESPVLPLLRTVFASILEVFLLCLAGYILAHRGILDKKTQRQLNRLNVSLFTPSLLFSKVAFFLSLAKLRELWIIPILFISVTLLSMGVAFTLGWIFKLKRSQRKFAMAASMFMNSNSLPIALMQSLIVTSPHLKWGKDDNKNAMVGRALTYLVMYSTLVMVLRWSYGVRLLAQADDEEPIIITAPEEEDERSLLLSDSQATLPGDDAPQARVISPTGFDTGGERRSNDILSPHHGRLRPKRRDTGVFLSFPNTPNRSAMNPAASTSSSTSNLSKITTRSPSSAIDVDGDEESEDEDTALPCHRRHPTEPTSSRFQSLVRRSLCRIGRWWATFNDFMKAPLWAAIASLIVAGILPLQHFLEEYAQPIKGSLASAGDCAVPVTLIVLGAYFYRPKEEGGTGKEQSFFTGIRNTLKLWRKDTTSMPEPTPVLRPGETRTVVIAILSRMVIVPMLLMPLMALSTTYKWQAVFEDPVFVVANVLLISSPPALTLAQSTQAVASGNAFERLISRTIFWSYCVVTPPATIIYVVIGMLLAKL</sequence>
<organism evidence="7 8">
    <name type="scientific">Athelia psychrophila</name>
    <dbReference type="NCBI Taxonomy" id="1759441"/>
    <lineage>
        <taxon>Eukaryota</taxon>
        <taxon>Fungi</taxon>
        <taxon>Dikarya</taxon>
        <taxon>Basidiomycota</taxon>
        <taxon>Agaricomycotina</taxon>
        <taxon>Agaricomycetes</taxon>
        <taxon>Agaricomycetidae</taxon>
        <taxon>Atheliales</taxon>
        <taxon>Atheliaceae</taxon>
        <taxon>Athelia</taxon>
    </lineage>
</organism>
<feature type="transmembrane region" description="Helical" evidence="6">
    <location>
        <begin position="113"/>
        <end position="133"/>
    </location>
</feature>
<evidence type="ECO:0000256" key="6">
    <source>
        <dbReference type="SAM" id="Phobius"/>
    </source>
</evidence>
<accession>A0A166FLE9</accession>
<reference evidence="7 8" key="1">
    <citation type="journal article" date="2016" name="Mol. Biol. Evol.">
        <title>Comparative Genomics of Early-Diverging Mushroom-Forming Fungi Provides Insights into the Origins of Lignocellulose Decay Capabilities.</title>
        <authorList>
            <person name="Nagy L.G."/>
            <person name="Riley R."/>
            <person name="Tritt A."/>
            <person name="Adam C."/>
            <person name="Daum C."/>
            <person name="Floudas D."/>
            <person name="Sun H."/>
            <person name="Yadav J.S."/>
            <person name="Pangilinan J."/>
            <person name="Larsson K.H."/>
            <person name="Matsuura K."/>
            <person name="Barry K."/>
            <person name="Labutti K."/>
            <person name="Kuo R."/>
            <person name="Ohm R.A."/>
            <person name="Bhattacharya S.S."/>
            <person name="Shirouzu T."/>
            <person name="Yoshinaga Y."/>
            <person name="Martin F.M."/>
            <person name="Grigoriev I.V."/>
            <person name="Hibbett D.S."/>
        </authorList>
    </citation>
    <scope>NUCLEOTIDE SEQUENCE [LARGE SCALE GENOMIC DNA]</scope>
    <source>
        <strain evidence="7 8">CBS 109695</strain>
    </source>
</reference>
<feature type="transmembrane region" description="Helical" evidence="6">
    <location>
        <begin position="153"/>
        <end position="171"/>
    </location>
</feature>
<feature type="compositionally biased region" description="Acidic residues" evidence="5">
    <location>
        <begin position="291"/>
        <end position="302"/>
    </location>
</feature>
<proteinExistence type="predicted"/>
<feature type="transmembrane region" description="Helical" evidence="6">
    <location>
        <begin position="54"/>
        <end position="71"/>
    </location>
</feature>
<evidence type="ECO:0000313" key="8">
    <source>
        <dbReference type="Proteomes" id="UP000076532"/>
    </source>
</evidence>
<keyword evidence="2 6" id="KW-0812">Transmembrane</keyword>
<gene>
    <name evidence="7" type="ORF">FIBSPDRAFT_957637</name>
</gene>
<comment type="subcellular location">
    <subcellularLocation>
        <location evidence="1">Membrane</location>
        <topology evidence="1">Multi-pass membrane protein</topology>
    </subcellularLocation>
</comment>
<dbReference type="GO" id="GO:0055085">
    <property type="term" value="P:transmembrane transport"/>
    <property type="evidence" value="ECO:0007669"/>
    <property type="project" value="InterPro"/>
</dbReference>